<gene>
    <name evidence="1" type="ORF">XPU_0744</name>
</gene>
<sequence length="44" mass="4850">MTETMSWMRREACSICCMVPIAWCMVSPPLRAASDADGSELVGR</sequence>
<feature type="non-terminal residue" evidence="1">
    <location>
        <position position="44"/>
    </location>
</feature>
<dbReference type="AlphaFoldDB" id="W4RYI5"/>
<reference evidence="1" key="1">
    <citation type="submission" date="2014-01" db="EMBL/GenBank/DDBJ databases">
        <title>Genome sequence and analysis of Xanthomonas arboricola pv. pruni.</title>
        <authorList>
            <person name="Fujikawa T."/>
            <person name="Nakazono-Nagaoka E."/>
        </authorList>
    </citation>
    <scope>NUCLEOTIDE SEQUENCE [LARGE SCALE GENOMIC DNA]</scope>
    <source>
        <strain evidence="1">MAFF311562</strain>
    </source>
</reference>
<dbReference type="Proteomes" id="UP000019143">
    <property type="component" value="Unassembled WGS sequence"/>
</dbReference>
<dbReference type="EMBL" id="BAVB01000130">
    <property type="protein sequence ID" value="GAE49212.1"/>
    <property type="molecule type" value="Genomic_DNA"/>
</dbReference>
<accession>W4RYI5</accession>
<name>W4RYI5_9XANT</name>
<protein>
    <submittedName>
        <fullName evidence="1">Uncharacterized protein</fullName>
    </submittedName>
</protein>
<proteinExistence type="predicted"/>
<evidence type="ECO:0000313" key="1">
    <source>
        <dbReference type="EMBL" id="GAE49212.1"/>
    </source>
</evidence>
<comment type="caution">
    <text evidence="1">The sequence shown here is derived from an EMBL/GenBank/DDBJ whole genome shotgun (WGS) entry which is preliminary data.</text>
</comment>
<organism evidence="1">
    <name type="scientific">Xanthomonas arboricola pv. pruni str. MAFF 311562</name>
    <dbReference type="NCBI Taxonomy" id="1414836"/>
    <lineage>
        <taxon>Bacteria</taxon>
        <taxon>Pseudomonadati</taxon>
        <taxon>Pseudomonadota</taxon>
        <taxon>Gammaproteobacteria</taxon>
        <taxon>Lysobacterales</taxon>
        <taxon>Lysobacteraceae</taxon>
        <taxon>Xanthomonas</taxon>
    </lineage>
</organism>